<feature type="transmembrane region" description="Helical" evidence="1">
    <location>
        <begin position="172"/>
        <end position="189"/>
    </location>
</feature>
<dbReference type="Proteomes" id="UP000186308">
    <property type="component" value="Unassembled WGS sequence"/>
</dbReference>
<dbReference type="EMBL" id="FTNE01000007">
    <property type="protein sequence ID" value="SIQ63928.1"/>
    <property type="molecule type" value="Genomic_DNA"/>
</dbReference>
<proteinExistence type="predicted"/>
<keyword evidence="1" id="KW-0812">Transmembrane</keyword>
<reference evidence="3 4" key="1">
    <citation type="submission" date="2017-01" db="EMBL/GenBank/DDBJ databases">
        <authorList>
            <person name="Varghese N."/>
            <person name="Submissions S."/>
        </authorList>
    </citation>
    <scope>NUCLEOTIDE SEQUENCE [LARGE SCALE GENOMIC DNA]</scope>
    <source>
        <strain evidence="3 4">ATCC 35905</strain>
    </source>
</reference>
<dbReference type="InterPro" id="IPR013424">
    <property type="entry name" value="Ice-binding_C"/>
</dbReference>
<dbReference type="AlphaFoldDB" id="A0A8G2FD23"/>
<organism evidence="3 4">
    <name type="scientific">Acidiphilium rubrum</name>
    <dbReference type="NCBI Taxonomy" id="526"/>
    <lineage>
        <taxon>Bacteria</taxon>
        <taxon>Pseudomonadati</taxon>
        <taxon>Pseudomonadota</taxon>
        <taxon>Alphaproteobacteria</taxon>
        <taxon>Acetobacterales</taxon>
        <taxon>Acidocellaceae</taxon>
        <taxon>Acidiphilium</taxon>
    </lineage>
</organism>
<name>A0A8G2FD23_ACIRU</name>
<comment type="caution">
    <text evidence="3">The sequence shown here is derived from an EMBL/GenBank/DDBJ whole genome shotgun (WGS) entry which is preliminary data.</text>
</comment>
<gene>
    <name evidence="3" type="ORF">SAMN05421828_10779</name>
</gene>
<evidence type="ECO:0000259" key="2">
    <source>
        <dbReference type="Pfam" id="PF07589"/>
    </source>
</evidence>
<evidence type="ECO:0000313" key="4">
    <source>
        <dbReference type="Proteomes" id="UP000186308"/>
    </source>
</evidence>
<evidence type="ECO:0000256" key="1">
    <source>
        <dbReference type="SAM" id="Phobius"/>
    </source>
</evidence>
<keyword evidence="1" id="KW-0472">Membrane</keyword>
<protein>
    <submittedName>
        <fullName evidence="3">VPLPA-CTERM protein sorting domain-containing protein</fullName>
    </submittedName>
</protein>
<sequence>MAIAMARVPTAAAAVVALMAVAVVVATMAAAVGAAASATLSAAGAAGVVPFLPLRSAIPCEPLATKAGDGSLSIEFDHSIKSFIFKGGFLSYDISTTGLYTLTASGGQGGASTSNGYDGGLGATVSGDIYLTAGTVLDFEVGGMGGASQDGGGGGGGSWVYETQAPTPVPEPGSLGLLGTALIGLGVMVRRRRKMG</sequence>
<dbReference type="NCBIfam" id="TIGR02595">
    <property type="entry name" value="PEP_CTERM"/>
    <property type="match status" value="1"/>
</dbReference>
<evidence type="ECO:0000313" key="3">
    <source>
        <dbReference type="EMBL" id="SIQ63928.1"/>
    </source>
</evidence>
<dbReference type="Pfam" id="PF07589">
    <property type="entry name" value="PEP-CTERM"/>
    <property type="match status" value="1"/>
</dbReference>
<feature type="domain" description="Ice-binding protein C-terminal" evidence="2">
    <location>
        <begin position="168"/>
        <end position="192"/>
    </location>
</feature>
<keyword evidence="4" id="KW-1185">Reference proteome</keyword>
<accession>A0A8G2FD23</accession>
<keyword evidence="1" id="KW-1133">Transmembrane helix</keyword>